<keyword evidence="2" id="KW-0472">Membrane</keyword>
<feature type="compositionally biased region" description="Polar residues" evidence="1">
    <location>
        <begin position="1"/>
        <end position="12"/>
    </location>
</feature>
<sequence>MSSTMLRLNSFESPPDGFPPDREHAVRRLLESVVRETHEAELRGNRSRRPRKRPSLPVIRLGLATATAVVLMVVSLGLAGVLRPDAGVAHAATPTLVGHETSTGEPAADVLRDLAGRAAGTPSTSGDDTIRTERWSLAITADGGNAAAGDEGAGADTEGAAGQEGPASPATTTVTTAIIPVQREMTRLDDGSVSVREVGGEPQFPNDAYRRAWDDEGRPGPHGAVLRDEILPPGQYHLTYPADLPTEPALLQETLATEQPDARHDTGALFLAIHQLRNEQVPSGEVQAGLLELLAERADVVTLGQTTDRAGREAVAIATNSTDSGWPLRFILLIDPDDGHILGYEQVLTGDVAHVDVAAPAVIDYTLFH</sequence>
<proteinExistence type="predicted"/>
<keyword evidence="4" id="KW-1185">Reference proteome</keyword>
<keyword evidence="2" id="KW-0812">Transmembrane</keyword>
<evidence type="ECO:0000313" key="3">
    <source>
        <dbReference type="EMBL" id="NDL59757.1"/>
    </source>
</evidence>
<evidence type="ECO:0008006" key="5">
    <source>
        <dbReference type="Google" id="ProtNLM"/>
    </source>
</evidence>
<dbReference type="EMBL" id="WLZY01000008">
    <property type="protein sequence ID" value="NDL59757.1"/>
    <property type="molecule type" value="Genomic_DNA"/>
</dbReference>
<evidence type="ECO:0000256" key="1">
    <source>
        <dbReference type="SAM" id="MobiDB-lite"/>
    </source>
</evidence>
<dbReference type="AlphaFoldDB" id="A0A7K3M9S9"/>
<feature type="region of interest" description="Disordered" evidence="1">
    <location>
        <begin position="1"/>
        <end position="22"/>
    </location>
</feature>
<feature type="region of interest" description="Disordered" evidence="1">
    <location>
        <begin position="144"/>
        <end position="170"/>
    </location>
</feature>
<reference evidence="3 4" key="1">
    <citation type="submission" date="2019-11" db="EMBL/GenBank/DDBJ databases">
        <authorList>
            <person name="Li X.-J."/>
            <person name="Feng X.-M."/>
        </authorList>
    </citation>
    <scope>NUCLEOTIDE SEQUENCE [LARGE SCALE GENOMIC DNA]</scope>
    <source>
        <strain evidence="3 4">XMNu-373</strain>
    </source>
</reference>
<protein>
    <recommendedName>
        <fullName evidence="5">CU044_5270 family protein</fullName>
    </recommendedName>
</protein>
<evidence type="ECO:0000313" key="4">
    <source>
        <dbReference type="Proteomes" id="UP000460435"/>
    </source>
</evidence>
<evidence type="ECO:0000256" key="2">
    <source>
        <dbReference type="SAM" id="Phobius"/>
    </source>
</evidence>
<gene>
    <name evidence="3" type="ORF">F7O44_22040</name>
</gene>
<organism evidence="3 4">
    <name type="scientific">Phytoactinopolyspora mesophila</name>
    <dbReference type="NCBI Taxonomy" id="2650750"/>
    <lineage>
        <taxon>Bacteria</taxon>
        <taxon>Bacillati</taxon>
        <taxon>Actinomycetota</taxon>
        <taxon>Actinomycetes</taxon>
        <taxon>Jiangellales</taxon>
        <taxon>Jiangellaceae</taxon>
        <taxon>Phytoactinopolyspora</taxon>
    </lineage>
</organism>
<accession>A0A7K3M9S9</accession>
<dbReference type="RefSeq" id="WP_162452442.1">
    <property type="nucleotide sequence ID" value="NZ_WLZY01000008.1"/>
</dbReference>
<keyword evidence="2" id="KW-1133">Transmembrane helix</keyword>
<comment type="caution">
    <text evidence="3">The sequence shown here is derived from an EMBL/GenBank/DDBJ whole genome shotgun (WGS) entry which is preliminary data.</text>
</comment>
<name>A0A7K3M9S9_9ACTN</name>
<feature type="transmembrane region" description="Helical" evidence="2">
    <location>
        <begin position="58"/>
        <end position="82"/>
    </location>
</feature>
<dbReference type="Proteomes" id="UP000460435">
    <property type="component" value="Unassembled WGS sequence"/>
</dbReference>